<dbReference type="InParanoid" id="A0A163A088"/>
<sequence>MHIDRFFLYDTQTCCDRCTWPRIIKKRETKVCNDGYEEAISANDNIFFGEQLFEEPGFTNLVTISDQLMTYFGWRILISGLMTLYKPRYLALEVARLSYEITVISI</sequence>
<keyword evidence="2" id="KW-1185">Reference proteome</keyword>
<dbReference type="AlphaFoldDB" id="A0A163A088"/>
<gene>
    <name evidence="1" type="ORF">PHYBLDRAFT_60072</name>
</gene>
<name>A0A163A088_PHYB8</name>
<dbReference type="VEuPathDB" id="FungiDB:PHYBLDRAFT_60072"/>
<dbReference type="Proteomes" id="UP000077315">
    <property type="component" value="Unassembled WGS sequence"/>
</dbReference>
<protein>
    <submittedName>
        <fullName evidence="1">Uncharacterized protein</fullName>
    </submittedName>
</protein>
<dbReference type="EMBL" id="KV440989">
    <property type="protein sequence ID" value="OAD70171.1"/>
    <property type="molecule type" value="Genomic_DNA"/>
</dbReference>
<evidence type="ECO:0000313" key="2">
    <source>
        <dbReference type="Proteomes" id="UP000077315"/>
    </source>
</evidence>
<proteinExistence type="predicted"/>
<evidence type="ECO:0000313" key="1">
    <source>
        <dbReference type="EMBL" id="OAD70171.1"/>
    </source>
</evidence>
<organism evidence="1 2">
    <name type="scientific">Phycomyces blakesleeanus (strain ATCC 8743b / DSM 1359 / FGSC 10004 / NBRC 33097 / NRRL 1555)</name>
    <dbReference type="NCBI Taxonomy" id="763407"/>
    <lineage>
        <taxon>Eukaryota</taxon>
        <taxon>Fungi</taxon>
        <taxon>Fungi incertae sedis</taxon>
        <taxon>Mucoromycota</taxon>
        <taxon>Mucoromycotina</taxon>
        <taxon>Mucoromycetes</taxon>
        <taxon>Mucorales</taxon>
        <taxon>Phycomycetaceae</taxon>
        <taxon>Phycomyces</taxon>
    </lineage>
</organism>
<reference evidence="2" key="1">
    <citation type="submission" date="2015-06" db="EMBL/GenBank/DDBJ databases">
        <title>Expansion of signal transduction pathways in fungi by whole-genome duplication.</title>
        <authorList>
            <consortium name="DOE Joint Genome Institute"/>
            <person name="Corrochano L.M."/>
            <person name="Kuo A."/>
            <person name="Marcet-Houben M."/>
            <person name="Polaino S."/>
            <person name="Salamov A."/>
            <person name="Villalobos J.M."/>
            <person name="Alvarez M.I."/>
            <person name="Avalos J."/>
            <person name="Benito E.P."/>
            <person name="Benoit I."/>
            <person name="Burger G."/>
            <person name="Camino L.P."/>
            <person name="Canovas D."/>
            <person name="Cerda-Olmedo E."/>
            <person name="Cheng J.-F."/>
            <person name="Dominguez A."/>
            <person name="Elias M."/>
            <person name="Eslava A.P."/>
            <person name="Glaser F."/>
            <person name="Grimwood J."/>
            <person name="Gutierrez G."/>
            <person name="Heitman J."/>
            <person name="Henrissat B."/>
            <person name="Iturriaga E.A."/>
            <person name="Lang B.F."/>
            <person name="Lavin J.L."/>
            <person name="Lee S."/>
            <person name="Li W."/>
            <person name="Lindquist E."/>
            <person name="Lopez-Garcia S."/>
            <person name="Luque E.M."/>
            <person name="Marcos A.T."/>
            <person name="Martin J."/>
            <person name="McCluskey K."/>
            <person name="Medina H.R."/>
            <person name="Miralles-Duran A."/>
            <person name="Miyazaki A."/>
            <person name="Munoz-Torres E."/>
            <person name="Oguiza J.A."/>
            <person name="Ohm R."/>
            <person name="Olmedo M."/>
            <person name="Orejas M."/>
            <person name="Ortiz-Castellanos L."/>
            <person name="Pisabarro A.G."/>
            <person name="Rodriguez-Romero J."/>
            <person name="Ruiz-Herrera J."/>
            <person name="Ruiz-Vazquez R."/>
            <person name="Sanz C."/>
            <person name="Schackwitz W."/>
            <person name="Schmutz J."/>
            <person name="Shahriari M."/>
            <person name="Shelest E."/>
            <person name="Silva-Franco F."/>
            <person name="Soanes D."/>
            <person name="Syed K."/>
            <person name="Tagua V.G."/>
            <person name="Talbot N.J."/>
            <person name="Thon M."/>
            <person name="De vries R.P."/>
            <person name="Wiebenga A."/>
            <person name="Yadav J.S."/>
            <person name="Braun E.L."/>
            <person name="Baker S."/>
            <person name="Garre V."/>
            <person name="Horwitz B."/>
            <person name="Torres-Martinez S."/>
            <person name="Idnurm A."/>
            <person name="Herrera-Estrella A."/>
            <person name="Gabaldon T."/>
            <person name="Grigoriev I.V."/>
        </authorList>
    </citation>
    <scope>NUCLEOTIDE SEQUENCE [LARGE SCALE GENOMIC DNA]</scope>
    <source>
        <strain evidence="2">NRRL 1555(-)</strain>
    </source>
</reference>
<dbReference type="RefSeq" id="XP_018288211.1">
    <property type="nucleotide sequence ID" value="XM_018440595.1"/>
</dbReference>
<accession>A0A163A088</accession>
<dbReference type="GeneID" id="29001501"/>